<dbReference type="InterPro" id="IPR010930">
    <property type="entry name" value="Flg_bb/hook_C_dom"/>
</dbReference>
<feature type="domain" description="Flagellar hook protein FlgE/F/G-like D1" evidence="5">
    <location>
        <begin position="110"/>
        <end position="170"/>
    </location>
</feature>
<protein>
    <submittedName>
        <fullName evidence="6">Flagellar hook-basal body protein</fullName>
    </submittedName>
</protein>
<dbReference type="PANTHER" id="PTHR30435">
    <property type="entry name" value="FLAGELLAR PROTEIN"/>
    <property type="match status" value="1"/>
</dbReference>
<dbReference type="InterPro" id="IPR053967">
    <property type="entry name" value="LlgE_F_G-like_D1"/>
</dbReference>
<dbReference type="SUPFAM" id="SSF117143">
    <property type="entry name" value="Flagellar hook protein flgE"/>
    <property type="match status" value="1"/>
</dbReference>
<proteinExistence type="inferred from homology"/>
<dbReference type="Pfam" id="PF22692">
    <property type="entry name" value="LlgE_F_G_D1"/>
    <property type="match status" value="1"/>
</dbReference>
<dbReference type="PROSITE" id="PS00588">
    <property type="entry name" value="FLAGELLA_BB_ROD"/>
    <property type="match status" value="1"/>
</dbReference>
<dbReference type="InterPro" id="IPR020013">
    <property type="entry name" value="Flagellar_FlgE/F/G"/>
</dbReference>
<dbReference type="Pfam" id="PF00460">
    <property type="entry name" value="Flg_bb_rod"/>
    <property type="match status" value="1"/>
</dbReference>
<evidence type="ECO:0000259" key="5">
    <source>
        <dbReference type="Pfam" id="PF22692"/>
    </source>
</evidence>
<dbReference type="PANTHER" id="PTHR30435:SF19">
    <property type="entry name" value="FLAGELLAR BASAL-BODY ROD PROTEIN FLGG"/>
    <property type="match status" value="1"/>
</dbReference>
<keyword evidence="6" id="KW-0966">Cell projection</keyword>
<dbReference type="EMBL" id="CP159510">
    <property type="protein sequence ID" value="XCJ17875.1"/>
    <property type="molecule type" value="Genomic_DNA"/>
</dbReference>
<reference evidence="6" key="1">
    <citation type="submission" date="2024-06" db="EMBL/GenBank/DDBJ databases">
        <authorList>
            <person name="Fan A."/>
            <person name="Zhang F.Y."/>
            <person name="Zhang L."/>
        </authorList>
    </citation>
    <scope>NUCLEOTIDE SEQUENCE</scope>
    <source>
        <strain evidence="6">Y61</strain>
    </source>
</reference>
<sequence length="272" mass="29227">MIRGLYTAASAMIAQQRRTEMLSNNLNNVDTPGYKQDQDRLRSFPEMLIDRLGGDRPNPQRVGTIATGVYQDETIPDFTQGKLKETGKATDVALITSQLPVNPQTGAQEGTLLFNVRTPAGETRYTRNGHFTLSPRGELTDSNGNLVLSTAGQPIRLPSDQFDLTPDGTILINGAAADQIAVSYAADPHQLVKEGGSLFRLNGGAALPAVAGQADIAYTLRQGFTEGSNVSPDETVTDMMAAYRAFEASQKVILMLDQSLDKAVNQVGRVNG</sequence>
<comment type="subcellular location">
    <subcellularLocation>
        <location evidence="2">Bacterial flagellum basal body</location>
    </subcellularLocation>
</comment>
<evidence type="ECO:0000259" key="4">
    <source>
        <dbReference type="Pfam" id="PF06429"/>
    </source>
</evidence>
<feature type="domain" description="Flagellar basal-body/hook protein C-terminal" evidence="4">
    <location>
        <begin position="221"/>
        <end position="265"/>
    </location>
</feature>
<keyword evidence="2" id="KW-0975">Bacterial flagellum</keyword>
<dbReference type="InterPro" id="IPR001444">
    <property type="entry name" value="Flag_bb_rod_N"/>
</dbReference>
<feature type="domain" description="Flagellar basal body rod protein N-terminal" evidence="3">
    <location>
        <begin position="5"/>
        <end position="35"/>
    </location>
</feature>
<dbReference type="Pfam" id="PF06429">
    <property type="entry name" value="Flg_bbr_C"/>
    <property type="match status" value="1"/>
</dbReference>
<gene>
    <name evidence="6" type="ORF">ABNN70_05215</name>
</gene>
<evidence type="ECO:0000313" key="6">
    <source>
        <dbReference type="EMBL" id="XCJ17875.1"/>
    </source>
</evidence>
<accession>A0AAU8IH67</accession>
<keyword evidence="6" id="KW-0969">Cilium</keyword>
<evidence type="ECO:0000256" key="2">
    <source>
        <dbReference type="RuleBase" id="RU362116"/>
    </source>
</evidence>
<dbReference type="GO" id="GO:0071978">
    <property type="term" value="P:bacterial-type flagellum-dependent swarming motility"/>
    <property type="evidence" value="ECO:0007669"/>
    <property type="project" value="TreeGrafter"/>
</dbReference>
<comment type="similarity">
    <text evidence="1 2">Belongs to the flagella basal body rod proteins family.</text>
</comment>
<dbReference type="GO" id="GO:0009425">
    <property type="term" value="C:bacterial-type flagellum basal body"/>
    <property type="evidence" value="ECO:0007669"/>
    <property type="project" value="UniProtKB-SubCell"/>
</dbReference>
<evidence type="ECO:0000256" key="1">
    <source>
        <dbReference type="ARBA" id="ARBA00009677"/>
    </source>
</evidence>
<keyword evidence="6" id="KW-0282">Flagellum</keyword>
<dbReference type="NCBIfam" id="TIGR03506">
    <property type="entry name" value="FlgEFG_subfam"/>
    <property type="match status" value="1"/>
</dbReference>
<evidence type="ECO:0000259" key="3">
    <source>
        <dbReference type="Pfam" id="PF00460"/>
    </source>
</evidence>
<dbReference type="InterPro" id="IPR019776">
    <property type="entry name" value="Flagellar_basal_body_rod_CS"/>
</dbReference>
<organism evidence="6">
    <name type="scientific">Sporolactobacillus sp. Y61</name>
    <dbReference type="NCBI Taxonomy" id="3160863"/>
    <lineage>
        <taxon>Bacteria</taxon>
        <taxon>Bacillati</taxon>
        <taxon>Bacillota</taxon>
        <taxon>Bacilli</taxon>
        <taxon>Bacillales</taxon>
        <taxon>Sporolactobacillaceae</taxon>
        <taxon>Sporolactobacillus</taxon>
    </lineage>
</organism>
<dbReference type="AlphaFoldDB" id="A0AAU8IH67"/>
<dbReference type="InterPro" id="IPR037925">
    <property type="entry name" value="FlgE/F/G-like"/>
</dbReference>
<name>A0AAU8IH67_9BACL</name>
<dbReference type="RefSeq" id="WP_353948961.1">
    <property type="nucleotide sequence ID" value="NZ_CP159510.1"/>
</dbReference>